<dbReference type="PANTHER" id="PTHR12356">
    <property type="entry name" value="NUCLEAR MOVEMENT PROTEIN NUDC"/>
    <property type="match status" value="1"/>
</dbReference>
<dbReference type="GO" id="GO:0006457">
    <property type="term" value="P:protein folding"/>
    <property type="evidence" value="ECO:0007669"/>
    <property type="project" value="TreeGrafter"/>
</dbReference>
<dbReference type="PROSITE" id="PS51203">
    <property type="entry name" value="CS"/>
    <property type="match status" value="1"/>
</dbReference>
<evidence type="ECO:0000313" key="7">
    <source>
        <dbReference type="Proteomes" id="UP000327013"/>
    </source>
</evidence>
<reference evidence="6 7" key="1">
    <citation type="submission" date="2019-06" db="EMBL/GenBank/DDBJ databases">
        <title>A chromosomal-level reference genome of Carpinus fangiana (Coryloideae, Betulaceae).</title>
        <authorList>
            <person name="Yang X."/>
            <person name="Wang Z."/>
            <person name="Zhang L."/>
            <person name="Hao G."/>
            <person name="Liu J."/>
            <person name="Yang Y."/>
        </authorList>
    </citation>
    <scope>NUCLEOTIDE SEQUENCE [LARGE SCALE GENOMIC DNA]</scope>
    <source>
        <strain evidence="6">Cfa_2016G</strain>
        <tissue evidence="6">Leaf</tissue>
    </source>
</reference>
<keyword evidence="2" id="KW-0963">Cytoplasm</keyword>
<dbReference type="PANTHER" id="PTHR12356:SF22">
    <property type="entry name" value="PROTEIN BOBBER 2-LIKE"/>
    <property type="match status" value="1"/>
</dbReference>
<gene>
    <name evidence="6" type="ORF">FH972_012575</name>
</gene>
<feature type="region of interest" description="Disordered" evidence="4">
    <location>
        <begin position="73"/>
        <end position="99"/>
    </location>
</feature>
<dbReference type="InterPro" id="IPR007052">
    <property type="entry name" value="CS_dom"/>
</dbReference>
<dbReference type="FunFam" id="2.60.40.790:FF:000001">
    <property type="entry name" value="Nuclear migration protein nudC"/>
    <property type="match status" value="1"/>
</dbReference>
<evidence type="ECO:0000259" key="5">
    <source>
        <dbReference type="PROSITE" id="PS51203"/>
    </source>
</evidence>
<comment type="function">
    <text evidence="3">Small heat shock protein required for the establishment of auxin gradients and for patterning of the apical domain of the embryo. Involved in the specification of the cotyledon primordia. Also required for normal inflorescence and floral meristem function, normal developmental patterning and thermotolerance. Acts as a molecular chaperone.</text>
</comment>
<accession>A0A5N6R5Q6</accession>
<feature type="domain" description="CS" evidence="5">
    <location>
        <begin position="104"/>
        <end position="193"/>
    </location>
</feature>
<dbReference type="InterPro" id="IPR037898">
    <property type="entry name" value="NudC_fam"/>
</dbReference>
<dbReference type="GO" id="GO:0006950">
    <property type="term" value="P:response to stress"/>
    <property type="evidence" value="ECO:0007669"/>
    <property type="project" value="UniProtKB-ARBA"/>
</dbReference>
<feature type="compositionally biased region" description="Basic and acidic residues" evidence="4">
    <location>
        <begin position="73"/>
        <end position="94"/>
    </location>
</feature>
<dbReference type="Proteomes" id="UP000327013">
    <property type="component" value="Chromosome 5"/>
</dbReference>
<evidence type="ECO:0000256" key="2">
    <source>
        <dbReference type="ARBA" id="ARBA00022490"/>
    </source>
</evidence>
<dbReference type="GO" id="GO:0005737">
    <property type="term" value="C:cytoplasm"/>
    <property type="evidence" value="ECO:0007669"/>
    <property type="project" value="TreeGrafter"/>
</dbReference>
<dbReference type="Gene3D" id="2.60.40.790">
    <property type="match status" value="1"/>
</dbReference>
<evidence type="ECO:0000256" key="3">
    <source>
        <dbReference type="ARBA" id="ARBA00053226"/>
    </source>
</evidence>
<keyword evidence="7" id="KW-1185">Reference proteome</keyword>
<evidence type="ECO:0000256" key="1">
    <source>
        <dbReference type="ARBA" id="ARBA00004463"/>
    </source>
</evidence>
<dbReference type="SUPFAM" id="SSF49764">
    <property type="entry name" value="HSP20-like chaperones"/>
    <property type="match status" value="1"/>
</dbReference>
<sequence>MAILEEVQQSSSFTFNAVLDPSNPLGFIESAFNFVSQNSNLFRTESAEKQIMSSVHSIKERIEAEEMKRLKQQAEKKAAYEKEQEKEKEKEKQKKLVPNTGNGLDMENYSWVQSLQEVTINVPIPPGTKSSALLCDIKTNYLKIGLKGQPPIIDGELYKPVKVNDCFWSLEDRRAISVQMSKRDQTDWWKSLLKGGPEIDTQKVEPEPSKLSDLDIETRSAEEKMMFDQRQKQLGRPSSDEIQKQELLKQFKAQNPTMDFSKFM</sequence>
<dbReference type="AlphaFoldDB" id="A0A5N6R5Q6"/>
<comment type="subcellular location">
    <subcellularLocation>
        <location evidence="1">Cytoplasmic granule</location>
    </subcellularLocation>
</comment>
<dbReference type="InterPro" id="IPR008978">
    <property type="entry name" value="HSP20-like_chaperone"/>
</dbReference>
<dbReference type="EMBL" id="CM017325">
    <property type="protein sequence ID" value="KAE8055753.1"/>
    <property type="molecule type" value="Genomic_DNA"/>
</dbReference>
<protein>
    <recommendedName>
        <fullName evidence="5">CS domain-containing protein</fullName>
    </recommendedName>
</protein>
<evidence type="ECO:0000313" key="6">
    <source>
        <dbReference type="EMBL" id="KAE8055753.1"/>
    </source>
</evidence>
<dbReference type="Pfam" id="PF04969">
    <property type="entry name" value="CS"/>
    <property type="match status" value="1"/>
</dbReference>
<organism evidence="6 7">
    <name type="scientific">Carpinus fangiana</name>
    <dbReference type="NCBI Taxonomy" id="176857"/>
    <lineage>
        <taxon>Eukaryota</taxon>
        <taxon>Viridiplantae</taxon>
        <taxon>Streptophyta</taxon>
        <taxon>Embryophyta</taxon>
        <taxon>Tracheophyta</taxon>
        <taxon>Spermatophyta</taxon>
        <taxon>Magnoliopsida</taxon>
        <taxon>eudicotyledons</taxon>
        <taxon>Gunneridae</taxon>
        <taxon>Pentapetalae</taxon>
        <taxon>rosids</taxon>
        <taxon>fabids</taxon>
        <taxon>Fagales</taxon>
        <taxon>Betulaceae</taxon>
        <taxon>Carpinus</taxon>
    </lineage>
</organism>
<dbReference type="GO" id="GO:0051082">
    <property type="term" value="F:unfolded protein binding"/>
    <property type="evidence" value="ECO:0007669"/>
    <property type="project" value="TreeGrafter"/>
</dbReference>
<dbReference type="CDD" id="cd06467">
    <property type="entry name" value="p23_NUDC_like"/>
    <property type="match status" value="1"/>
</dbReference>
<name>A0A5N6R5Q6_9ROSI</name>
<dbReference type="OrthoDB" id="416217at2759"/>
<evidence type="ECO:0000256" key="4">
    <source>
        <dbReference type="SAM" id="MobiDB-lite"/>
    </source>
</evidence>
<proteinExistence type="predicted"/>